<evidence type="ECO:0000313" key="15">
    <source>
        <dbReference type="EMBL" id="BDC98638.1"/>
    </source>
</evidence>
<dbReference type="InterPro" id="IPR014001">
    <property type="entry name" value="Helicase_ATP-bd"/>
</dbReference>
<keyword evidence="8" id="KW-0413">Isomerase</keyword>
<keyword evidence="16" id="KW-1185">Reference proteome</keyword>
<dbReference type="SMART" id="SM00487">
    <property type="entry name" value="DEXDc"/>
    <property type="match status" value="1"/>
</dbReference>
<dbReference type="InterPro" id="IPR001650">
    <property type="entry name" value="Helicase_C-like"/>
</dbReference>
<keyword evidence="7" id="KW-0238">DNA-binding</keyword>
<evidence type="ECO:0000256" key="12">
    <source>
        <dbReference type="ARBA" id="ARBA00044550"/>
    </source>
</evidence>
<keyword evidence="4" id="KW-0378">Hydrolase</keyword>
<dbReference type="SMART" id="SM00490">
    <property type="entry name" value="HELICc"/>
    <property type="match status" value="1"/>
</dbReference>
<dbReference type="InterPro" id="IPR027417">
    <property type="entry name" value="P-loop_NTPase"/>
</dbReference>
<dbReference type="Gene3D" id="3.40.50.300">
    <property type="entry name" value="P-loop containing nucleotide triphosphate hydrolases"/>
    <property type="match status" value="2"/>
</dbReference>
<dbReference type="PROSITE" id="PS51192">
    <property type="entry name" value="HELICASE_ATP_BIND_1"/>
    <property type="match status" value="1"/>
</dbReference>
<dbReference type="InterPro" id="IPR032284">
    <property type="entry name" value="RecQ_Zn-bd"/>
</dbReference>
<dbReference type="PANTHER" id="PTHR13710">
    <property type="entry name" value="DNA HELICASE RECQ FAMILY MEMBER"/>
    <property type="match status" value="1"/>
</dbReference>
<evidence type="ECO:0000256" key="3">
    <source>
        <dbReference type="ARBA" id="ARBA00022741"/>
    </source>
</evidence>
<keyword evidence="2" id="KW-0479">Metal-binding</keyword>
<dbReference type="PROSITE" id="PS51194">
    <property type="entry name" value="HELICASE_CTER"/>
    <property type="match status" value="1"/>
</dbReference>
<proteinExistence type="inferred from homology"/>
<evidence type="ECO:0000256" key="8">
    <source>
        <dbReference type="ARBA" id="ARBA00023235"/>
    </source>
</evidence>
<dbReference type="InterPro" id="IPR036388">
    <property type="entry name" value="WH-like_DNA-bd_sf"/>
</dbReference>
<keyword evidence="5 15" id="KW-0347">Helicase</keyword>
<evidence type="ECO:0000256" key="4">
    <source>
        <dbReference type="ARBA" id="ARBA00022801"/>
    </source>
</evidence>
<dbReference type="SUPFAM" id="SSF52540">
    <property type="entry name" value="P-loop containing nucleoside triphosphate hydrolases"/>
    <property type="match status" value="1"/>
</dbReference>
<feature type="domain" description="Helicase C-terminal" evidence="14">
    <location>
        <begin position="214"/>
        <end position="361"/>
    </location>
</feature>
<protein>
    <recommendedName>
        <fullName evidence="11">ATP-dependent DNA helicase RecQ</fullName>
        <ecNumber evidence="10">5.6.2.4</ecNumber>
    </recommendedName>
    <alternativeName>
        <fullName evidence="12">DNA 3'-5' helicase RecQ</fullName>
    </alternativeName>
</protein>
<dbReference type="InterPro" id="IPR011545">
    <property type="entry name" value="DEAD/DEAH_box_helicase_dom"/>
</dbReference>
<dbReference type="InterPro" id="IPR004589">
    <property type="entry name" value="DNA_helicase_ATP-dep_RecQ"/>
</dbReference>
<dbReference type="NCBIfam" id="TIGR00614">
    <property type="entry name" value="recQ_fam"/>
    <property type="match status" value="1"/>
</dbReference>
<dbReference type="EMBL" id="AP025292">
    <property type="protein sequence ID" value="BDC98638.1"/>
    <property type="molecule type" value="Genomic_DNA"/>
</dbReference>
<comment type="catalytic activity">
    <reaction evidence="9">
        <text>Couples ATP hydrolysis with the unwinding of duplex DNA by translocating in the 3'-5' direction.</text>
        <dbReference type="EC" id="5.6.2.4"/>
    </reaction>
</comment>
<accession>A0ABM7VCH9</accession>
<evidence type="ECO:0000256" key="10">
    <source>
        <dbReference type="ARBA" id="ARBA00034808"/>
    </source>
</evidence>
<dbReference type="PANTHER" id="PTHR13710:SF105">
    <property type="entry name" value="ATP-DEPENDENT DNA HELICASE Q1"/>
    <property type="match status" value="1"/>
</dbReference>
<dbReference type="Pfam" id="PF00270">
    <property type="entry name" value="DEAD"/>
    <property type="match status" value="1"/>
</dbReference>
<evidence type="ECO:0000313" key="16">
    <source>
        <dbReference type="Proteomes" id="UP001354989"/>
    </source>
</evidence>
<evidence type="ECO:0000256" key="6">
    <source>
        <dbReference type="ARBA" id="ARBA00022840"/>
    </source>
</evidence>
<keyword evidence="6" id="KW-0067">ATP-binding</keyword>
<gene>
    <name evidence="15" type="ORF">PEPS_09190</name>
</gene>
<name>A0ABM7VCH9_9BACT</name>
<dbReference type="InterPro" id="IPR002464">
    <property type="entry name" value="DNA/RNA_helicase_DEAH_CS"/>
</dbReference>
<reference evidence="15 16" key="1">
    <citation type="submission" date="2021-12" db="EMBL/GenBank/DDBJ databases">
        <title>Genome sequencing of bacteria with rrn-lacking chromosome and rrn-plasmid.</title>
        <authorList>
            <person name="Anda M."/>
            <person name="Iwasaki W."/>
        </authorList>
    </citation>
    <scope>NUCLEOTIDE SEQUENCE [LARGE SCALE GENOMIC DNA]</scope>
    <source>
        <strain evidence="15 16">NBRC 101262</strain>
    </source>
</reference>
<evidence type="ECO:0000256" key="5">
    <source>
        <dbReference type="ARBA" id="ARBA00022806"/>
    </source>
</evidence>
<feature type="domain" description="Helicase ATP-binding" evidence="13">
    <location>
        <begin position="23"/>
        <end position="191"/>
    </location>
</feature>
<evidence type="ECO:0000256" key="2">
    <source>
        <dbReference type="ARBA" id="ARBA00022723"/>
    </source>
</evidence>
<dbReference type="Pfam" id="PF00271">
    <property type="entry name" value="Helicase_C"/>
    <property type="match status" value="1"/>
</dbReference>
<comment type="similarity">
    <text evidence="1">Belongs to the helicase family. RecQ subfamily.</text>
</comment>
<organism evidence="15 16">
    <name type="scientific">Persicobacter psychrovividus</name>
    <dbReference type="NCBI Taxonomy" id="387638"/>
    <lineage>
        <taxon>Bacteria</taxon>
        <taxon>Pseudomonadati</taxon>
        <taxon>Bacteroidota</taxon>
        <taxon>Cytophagia</taxon>
        <taxon>Cytophagales</taxon>
        <taxon>Persicobacteraceae</taxon>
        <taxon>Persicobacter</taxon>
    </lineage>
</organism>
<dbReference type="GO" id="GO:0004386">
    <property type="term" value="F:helicase activity"/>
    <property type="evidence" value="ECO:0007669"/>
    <property type="project" value="UniProtKB-KW"/>
</dbReference>
<evidence type="ECO:0000256" key="1">
    <source>
        <dbReference type="ARBA" id="ARBA00005446"/>
    </source>
</evidence>
<evidence type="ECO:0000259" key="14">
    <source>
        <dbReference type="PROSITE" id="PS51194"/>
    </source>
</evidence>
<evidence type="ECO:0000256" key="7">
    <source>
        <dbReference type="ARBA" id="ARBA00023125"/>
    </source>
</evidence>
<evidence type="ECO:0000256" key="9">
    <source>
        <dbReference type="ARBA" id="ARBA00034617"/>
    </source>
</evidence>
<sequence length="646" mass="73927">MLHQALQKHFGFDTFREGQEATINHIMQGESAGAIFPTGSGKSLCYQLPAVLLPHLTVVVSPLLALIQDQLKFLHSKGIAATRIDSTLSPDEARQITTDLKAEKYKILFISVERFKNERFRKFLQQLQLSLLVVDEAHCISEWGHNFRPDYMKLPDYRRAFNFPQVLLLTATAAPNVVKDMARKFEMPINNFTVTGFYRKNLKLFIKPFDGSERLDKLVKYFQHYPKEAGIVYVTLQKTAMEIAQALQTQGLNAVAYHGGMSSDDRRTIQQDFMLGTHDIIVATIAFGMGIDKANIRHVVHYDLPKSIENYSQEIGRAGRDGQPANCVCMADLSAKQTLENFVYGDTPEADAIAHVLNDLAQAEGQWEFQLYRMSYDANIRQAPLKTLLVYLESEGIITPSHSYFAEYRMKFETEQEKVISMMPEGEKREFVRAIFNYSQMAVTWMTINFENIQEQYPQATRERIITALDYFHEKKHIILETKNLTEVYHVQPDAQAVEILTEKFATLFLHKEQGELQRLEAMINFFERDGCLSRKLSTYFGEAPHWEACGHCSYCLDHAATQFPKTTNEQQLADFDLEAMRDAAEACYKAPLSPRLLAKFLLGITMPRFSRLRNRQAAGFGKLEGLPFHEVMDALKLLPVRTYTD</sequence>
<evidence type="ECO:0000259" key="13">
    <source>
        <dbReference type="PROSITE" id="PS51192"/>
    </source>
</evidence>
<dbReference type="Proteomes" id="UP001354989">
    <property type="component" value="Chromosome"/>
</dbReference>
<dbReference type="Pfam" id="PF16124">
    <property type="entry name" value="RecQ_Zn_bind"/>
    <property type="match status" value="1"/>
</dbReference>
<dbReference type="EC" id="5.6.2.4" evidence="10"/>
<dbReference type="Gene3D" id="1.10.10.10">
    <property type="entry name" value="Winged helix-like DNA-binding domain superfamily/Winged helix DNA-binding domain"/>
    <property type="match status" value="1"/>
</dbReference>
<evidence type="ECO:0000256" key="11">
    <source>
        <dbReference type="ARBA" id="ARBA00044535"/>
    </source>
</evidence>
<dbReference type="RefSeq" id="WP_338397789.1">
    <property type="nucleotide sequence ID" value="NZ_AP025292.1"/>
</dbReference>
<dbReference type="CDD" id="cd17920">
    <property type="entry name" value="DEXHc_RecQ"/>
    <property type="match status" value="1"/>
</dbReference>
<dbReference type="PROSITE" id="PS00690">
    <property type="entry name" value="DEAH_ATP_HELICASE"/>
    <property type="match status" value="1"/>
</dbReference>
<keyword evidence="3" id="KW-0547">Nucleotide-binding</keyword>